<name>A0A5D2KWZ8_GOSTO</name>
<keyword evidence="1" id="KW-0472">Membrane</keyword>
<keyword evidence="1" id="KW-1133">Transmembrane helix</keyword>
<evidence type="ECO:0000313" key="2">
    <source>
        <dbReference type="EMBL" id="TYH71354.1"/>
    </source>
</evidence>
<feature type="transmembrane region" description="Helical" evidence="1">
    <location>
        <begin position="6"/>
        <end position="25"/>
    </location>
</feature>
<dbReference type="AlphaFoldDB" id="A0A5D2KWZ8"/>
<dbReference type="Proteomes" id="UP000322667">
    <property type="component" value="Chromosome D05"/>
</dbReference>
<evidence type="ECO:0000256" key="1">
    <source>
        <dbReference type="SAM" id="Phobius"/>
    </source>
</evidence>
<dbReference type="EMBL" id="CM017627">
    <property type="protein sequence ID" value="TYH71354.1"/>
    <property type="molecule type" value="Genomic_DNA"/>
</dbReference>
<sequence>MEIQGILLLIESLILGIGIQLYFGVLEHYQKAFEWVCHPHYLIYNFIM</sequence>
<organism evidence="2 3">
    <name type="scientific">Gossypium tomentosum</name>
    <name type="common">Hawaiian cotton</name>
    <name type="synonym">Gossypium sandvicense</name>
    <dbReference type="NCBI Taxonomy" id="34277"/>
    <lineage>
        <taxon>Eukaryota</taxon>
        <taxon>Viridiplantae</taxon>
        <taxon>Streptophyta</taxon>
        <taxon>Embryophyta</taxon>
        <taxon>Tracheophyta</taxon>
        <taxon>Spermatophyta</taxon>
        <taxon>Magnoliopsida</taxon>
        <taxon>eudicotyledons</taxon>
        <taxon>Gunneridae</taxon>
        <taxon>Pentapetalae</taxon>
        <taxon>rosids</taxon>
        <taxon>malvids</taxon>
        <taxon>Malvales</taxon>
        <taxon>Malvaceae</taxon>
        <taxon>Malvoideae</taxon>
        <taxon>Gossypium</taxon>
    </lineage>
</organism>
<evidence type="ECO:0000313" key="3">
    <source>
        <dbReference type="Proteomes" id="UP000322667"/>
    </source>
</evidence>
<protein>
    <submittedName>
        <fullName evidence="2">Uncharacterized protein</fullName>
    </submittedName>
</protein>
<proteinExistence type="predicted"/>
<keyword evidence="1" id="KW-0812">Transmembrane</keyword>
<gene>
    <name evidence="2" type="ORF">ES332_D05G180600v1</name>
</gene>
<reference evidence="2 3" key="1">
    <citation type="submission" date="2019-07" db="EMBL/GenBank/DDBJ databases">
        <title>WGS assembly of Gossypium tomentosum.</title>
        <authorList>
            <person name="Chen Z.J."/>
            <person name="Sreedasyam A."/>
            <person name="Ando A."/>
            <person name="Song Q."/>
            <person name="De L."/>
            <person name="Hulse-Kemp A."/>
            <person name="Ding M."/>
            <person name="Ye W."/>
            <person name="Kirkbride R."/>
            <person name="Jenkins J."/>
            <person name="Plott C."/>
            <person name="Lovell J."/>
            <person name="Lin Y.-M."/>
            <person name="Vaughn R."/>
            <person name="Liu B."/>
            <person name="Li W."/>
            <person name="Simpson S."/>
            <person name="Scheffler B."/>
            <person name="Saski C."/>
            <person name="Grover C."/>
            <person name="Hu G."/>
            <person name="Conover J."/>
            <person name="Carlson J."/>
            <person name="Shu S."/>
            <person name="Boston L."/>
            <person name="Williams M."/>
            <person name="Peterson D."/>
            <person name="Mcgee K."/>
            <person name="Jones D."/>
            <person name="Wendel J."/>
            <person name="Stelly D."/>
            <person name="Grimwood J."/>
            <person name="Schmutz J."/>
        </authorList>
    </citation>
    <scope>NUCLEOTIDE SEQUENCE [LARGE SCALE GENOMIC DNA]</scope>
    <source>
        <strain evidence="2">7179.01</strain>
    </source>
</reference>
<accession>A0A5D2KWZ8</accession>
<keyword evidence="3" id="KW-1185">Reference proteome</keyword>